<dbReference type="AlphaFoldDB" id="A0A934M7X5"/>
<dbReference type="GO" id="GO:0003700">
    <property type="term" value="F:DNA-binding transcription factor activity"/>
    <property type="evidence" value="ECO:0007669"/>
    <property type="project" value="InterPro"/>
</dbReference>
<evidence type="ECO:0000313" key="7">
    <source>
        <dbReference type="EMBL" id="MBI9115902.1"/>
    </source>
</evidence>
<keyword evidence="5" id="KW-0804">Transcription</keyword>
<evidence type="ECO:0000259" key="6">
    <source>
        <dbReference type="PROSITE" id="PS50995"/>
    </source>
</evidence>
<dbReference type="InterPro" id="IPR036388">
    <property type="entry name" value="WH-like_DNA-bd_sf"/>
</dbReference>
<comment type="caution">
    <text evidence="7">The sequence shown here is derived from an EMBL/GenBank/DDBJ whole genome shotgun (WGS) entry which is preliminary data.</text>
</comment>
<dbReference type="InterPro" id="IPR039422">
    <property type="entry name" value="MarR/SlyA-like"/>
</dbReference>
<gene>
    <name evidence="7" type="ORF">JAV76_12845</name>
</gene>
<protein>
    <submittedName>
        <fullName evidence="7">MarR family transcriptional regulator</fullName>
    </submittedName>
</protein>
<dbReference type="PANTHER" id="PTHR33164:SF5">
    <property type="entry name" value="ORGANIC HYDROPEROXIDE RESISTANCE TRANSCRIPTIONAL REGULATOR"/>
    <property type="match status" value="1"/>
</dbReference>
<keyword evidence="4" id="KW-0238">DNA-binding</keyword>
<keyword evidence="2" id="KW-0963">Cytoplasm</keyword>
<dbReference type="Gene3D" id="1.10.10.10">
    <property type="entry name" value="Winged helix-like DNA-binding domain superfamily/Winged helix DNA-binding domain"/>
    <property type="match status" value="1"/>
</dbReference>
<proteinExistence type="predicted"/>
<evidence type="ECO:0000256" key="5">
    <source>
        <dbReference type="ARBA" id="ARBA00023163"/>
    </source>
</evidence>
<comment type="subcellular location">
    <subcellularLocation>
        <location evidence="1">Cytoplasm</location>
    </subcellularLocation>
</comment>
<dbReference type="EMBL" id="JAEINH010000012">
    <property type="protein sequence ID" value="MBI9115902.1"/>
    <property type="molecule type" value="Genomic_DNA"/>
</dbReference>
<dbReference type="FunFam" id="1.10.10.10:FF:000163">
    <property type="entry name" value="MarR family transcriptional regulator"/>
    <property type="match status" value="1"/>
</dbReference>
<accession>A0A934M7X5</accession>
<dbReference type="GO" id="GO:0005737">
    <property type="term" value="C:cytoplasm"/>
    <property type="evidence" value="ECO:0007669"/>
    <property type="project" value="UniProtKB-SubCell"/>
</dbReference>
<dbReference type="GO" id="GO:0003677">
    <property type="term" value="F:DNA binding"/>
    <property type="evidence" value="ECO:0007669"/>
    <property type="project" value="UniProtKB-KW"/>
</dbReference>
<dbReference type="InterPro" id="IPR000835">
    <property type="entry name" value="HTH_MarR-typ"/>
</dbReference>
<sequence>MESAAPSPSVLQLDQQVCFQLYRGERAVLGAYRDLLTDLGLTYPQYLVLLVLWEDDGVRVSHIGARLSLESGTLSPLLRRMEQAGWVARTRDTDDERVVRVALTPEGATLRERALGIPEGLARRGGLDLEETATLAHLLGKLCNNLSGVADAPTEGEHHGRPVHR</sequence>
<dbReference type="GO" id="GO:0006950">
    <property type="term" value="P:response to stress"/>
    <property type="evidence" value="ECO:0007669"/>
    <property type="project" value="TreeGrafter"/>
</dbReference>
<dbReference type="PRINTS" id="PR00598">
    <property type="entry name" value="HTHMARR"/>
</dbReference>
<reference evidence="7" key="1">
    <citation type="submission" date="2020-12" db="EMBL/GenBank/DDBJ databases">
        <title>Sanguibacter suaedae sp. nov., isolated from Suaeda aralocaspica.</title>
        <authorList>
            <person name="Ma Q."/>
        </authorList>
    </citation>
    <scope>NUCLEOTIDE SEQUENCE</scope>
    <source>
        <strain evidence="7">YZGR15</strain>
    </source>
</reference>
<keyword evidence="3" id="KW-0805">Transcription regulation</keyword>
<dbReference type="SMART" id="SM00347">
    <property type="entry name" value="HTH_MARR"/>
    <property type="match status" value="1"/>
</dbReference>
<evidence type="ECO:0000313" key="8">
    <source>
        <dbReference type="Proteomes" id="UP000602087"/>
    </source>
</evidence>
<evidence type="ECO:0000256" key="4">
    <source>
        <dbReference type="ARBA" id="ARBA00023125"/>
    </source>
</evidence>
<dbReference type="Pfam" id="PF01047">
    <property type="entry name" value="MarR"/>
    <property type="match status" value="1"/>
</dbReference>
<feature type="domain" description="HTH marR-type" evidence="6">
    <location>
        <begin position="14"/>
        <end position="144"/>
    </location>
</feature>
<keyword evidence="8" id="KW-1185">Reference proteome</keyword>
<evidence type="ECO:0000256" key="2">
    <source>
        <dbReference type="ARBA" id="ARBA00022490"/>
    </source>
</evidence>
<dbReference type="InterPro" id="IPR036390">
    <property type="entry name" value="WH_DNA-bd_sf"/>
</dbReference>
<evidence type="ECO:0000256" key="3">
    <source>
        <dbReference type="ARBA" id="ARBA00023015"/>
    </source>
</evidence>
<dbReference type="PANTHER" id="PTHR33164">
    <property type="entry name" value="TRANSCRIPTIONAL REGULATOR, MARR FAMILY"/>
    <property type="match status" value="1"/>
</dbReference>
<name>A0A934M7X5_9MICO</name>
<dbReference type="RefSeq" id="WP_198734473.1">
    <property type="nucleotide sequence ID" value="NZ_JAEINH010000012.1"/>
</dbReference>
<dbReference type="Proteomes" id="UP000602087">
    <property type="component" value="Unassembled WGS sequence"/>
</dbReference>
<dbReference type="SUPFAM" id="SSF46785">
    <property type="entry name" value="Winged helix' DNA-binding domain"/>
    <property type="match status" value="1"/>
</dbReference>
<evidence type="ECO:0000256" key="1">
    <source>
        <dbReference type="ARBA" id="ARBA00004496"/>
    </source>
</evidence>
<organism evidence="7 8">
    <name type="scientific">Sanguibacter suaedae</name>
    <dbReference type="NCBI Taxonomy" id="2795737"/>
    <lineage>
        <taxon>Bacteria</taxon>
        <taxon>Bacillati</taxon>
        <taxon>Actinomycetota</taxon>
        <taxon>Actinomycetes</taxon>
        <taxon>Micrococcales</taxon>
        <taxon>Sanguibacteraceae</taxon>
        <taxon>Sanguibacter</taxon>
    </lineage>
</organism>
<dbReference type="PROSITE" id="PS50995">
    <property type="entry name" value="HTH_MARR_2"/>
    <property type="match status" value="1"/>
</dbReference>